<evidence type="ECO:0000313" key="3">
    <source>
        <dbReference type="Proteomes" id="UP000176421"/>
    </source>
</evidence>
<accession>A0A1G2I283</accession>
<sequence length="124" mass="14228">MKIIITTKNLDLTPSLNVLVNQKVEKLRKFINVLKEKLPEKGKSLAEVFVEIEKVSKHHKKGDVFKTEIIIVLPGKKLVSESHGSDLLKTVIEAKDELEIEIKKYKSRSAELVRKEQKRAENKL</sequence>
<dbReference type="SUPFAM" id="SSF69754">
    <property type="entry name" value="Ribosome binding protein Y (YfiA homologue)"/>
    <property type="match status" value="1"/>
</dbReference>
<dbReference type="STRING" id="1802206.A3D35_02240"/>
<reference evidence="2 3" key="1">
    <citation type="journal article" date="2016" name="Nat. Commun.">
        <title>Thousands of microbial genomes shed light on interconnected biogeochemical processes in an aquifer system.</title>
        <authorList>
            <person name="Anantharaman K."/>
            <person name="Brown C.T."/>
            <person name="Hug L.A."/>
            <person name="Sharon I."/>
            <person name="Castelle C.J."/>
            <person name="Probst A.J."/>
            <person name="Thomas B.C."/>
            <person name="Singh A."/>
            <person name="Wilkins M.J."/>
            <person name="Karaoz U."/>
            <person name="Brodie E.L."/>
            <person name="Williams K.H."/>
            <person name="Hubbard S.S."/>
            <person name="Banfield J.F."/>
        </authorList>
    </citation>
    <scope>NUCLEOTIDE SEQUENCE [LARGE SCALE GENOMIC DNA]</scope>
</reference>
<evidence type="ECO:0000313" key="2">
    <source>
        <dbReference type="EMBL" id="OGZ68540.1"/>
    </source>
</evidence>
<comment type="caution">
    <text evidence="2">The sequence shown here is derived from an EMBL/GenBank/DDBJ whole genome shotgun (WGS) entry which is preliminary data.</text>
</comment>
<organism evidence="2 3">
    <name type="scientific">Candidatus Staskawiczbacteria bacterium RIFCSPHIGHO2_02_FULL_34_9</name>
    <dbReference type="NCBI Taxonomy" id="1802206"/>
    <lineage>
        <taxon>Bacteria</taxon>
        <taxon>Candidatus Staskawicziibacteriota</taxon>
    </lineage>
</organism>
<keyword evidence="1" id="KW-0175">Coiled coil</keyword>
<name>A0A1G2I283_9BACT</name>
<dbReference type="InterPro" id="IPR003489">
    <property type="entry name" value="RHF/RaiA"/>
</dbReference>
<dbReference type="NCBIfam" id="TIGR00741">
    <property type="entry name" value="yfiA"/>
    <property type="match status" value="1"/>
</dbReference>
<dbReference type="EMBL" id="MHOS01000021">
    <property type="protein sequence ID" value="OGZ68540.1"/>
    <property type="molecule type" value="Genomic_DNA"/>
</dbReference>
<dbReference type="Gene3D" id="3.30.160.100">
    <property type="entry name" value="Ribosome hibernation promotion factor-like"/>
    <property type="match status" value="1"/>
</dbReference>
<dbReference type="Proteomes" id="UP000176421">
    <property type="component" value="Unassembled WGS sequence"/>
</dbReference>
<dbReference type="AlphaFoldDB" id="A0A1G2I283"/>
<dbReference type="Pfam" id="PF02482">
    <property type="entry name" value="Ribosomal_S30AE"/>
    <property type="match status" value="1"/>
</dbReference>
<dbReference type="InterPro" id="IPR036567">
    <property type="entry name" value="RHF-like"/>
</dbReference>
<gene>
    <name evidence="2" type="ORF">A3D35_02240</name>
</gene>
<protein>
    <submittedName>
        <fullName evidence="2">Ribosomal subunit interface protein</fullName>
    </submittedName>
</protein>
<evidence type="ECO:0000256" key="1">
    <source>
        <dbReference type="SAM" id="Coils"/>
    </source>
</evidence>
<proteinExistence type="predicted"/>
<feature type="coiled-coil region" evidence="1">
    <location>
        <begin position="88"/>
        <end position="115"/>
    </location>
</feature>